<sequence length="76" mass="8816">MHCHDETRLCAIVFLFQLPGLCREKPSRNLLWILVWVPLRERLRFEAGQIGDQFDINRILPTQLVNGTLAIQVMTA</sequence>
<comment type="caution">
    <text evidence="1">The sequence shown here is derived from an EMBL/GenBank/DDBJ whole genome shotgun (WGS) entry which is preliminary data.</text>
</comment>
<gene>
    <name evidence="1" type="ORF">GALL_531130</name>
</gene>
<reference evidence="1" key="1">
    <citation type="submission" date="2016-10" db="EMBL/GenBank/DDBJ databases">
        <title>Sequence of Gallionella enrichment culture.</title>
        <authorList>
            <person name="Poehlein A."/>
            <person name="Muehling M."/>
            <person name="Daniel R."/>
        </authorList>
    </citation>
    <scope>NUCLEOTIDE SEQUENCE</scope>
</reference>
<protein>
    <submittedName>
        <fullName evidence="1">Uncharacterized protein</fullName>
    </submittedName>
</protein>
<organism evidence="1">
    <name type="scientific">mine drainage metagenome</name>
    <dbReference type="NCBI Taxonomy" id="410659"/>
    <lineage>
        <taxon>unclassified sequences</taxon>
        <taxon>metagenomes</taxon>
        <taxon>ecological metagenomes</taxon>
    </lineage>
</organism>
<dbReference type="EMBL" id="MLJW01007419">
    <property type="protein sequence ID" value="OIQ65329.1"/>
    <property type="molecule type" value="Genomic_DNA"/>
</dbReference>
<evidence type="ECO:0000313" key="1">
    <source>
        <dbReference type="EMBL" id="OIQ65329.1"/>
    </source>
</evidence>
<dbReference type="AlphaFoldDB" id="A0A1J5P1C3"/>
<accession>A0A1J5P1C3</accession>
<proteinExistence type="predicted"/>
<name>A0A1J5P1C3_9ZZZZ</name>